<keyword evidence="14" id="KW-0732">Signal</keyword>
<evidence type="ECO:0000256" key="10">
    <source>
        <dbReference type="ARBA" id="ARBA00023180"/>
    </source>
</evidence>
<evidence type="ECO:0000256" key="7">
    <source>
        <dbReference type="ARBA" id="ARBA00023065"/>
    </source>
</evidence>
<proteinExistence type="inferred from homology"/>
<keyword evidence="4" id="KW-1003">Cell membrane</keyword>
<evidence type="ECO:0000256" key="9">
    <source>
        <dbReference type="ARBA" id="ARBA00023170"/>
    </source>
</evidence>
<dbReference type="InterPro" id="IPR052192">
    <property type="entry name" value="Insect_Ionotropic_Sensory_Rcpt"/>
</dbReference>
<dbReference type="PANTHER" id="PTHR42643:SF24">
    <property type="entry name" value="IONOTROPIC RECEPTOR 60A"/>
    <property type="match status" value="1"/>
</dbReference>
<dbReference type="GO" id="GO:0015276">
    <property type="term" value="F:ligand-gated monoatomic ion channel activity"/>
    <property type="evidence" value="ECO:0007669"/>
    <property type="project" value="InterPro"/>
</dbReference>
<evidence type="ECO:0000256" key="12">
    <source>
        <dbReference type="ARBA" id="ARBA00023303"/>
    </source>
</evidence>
<keyword evidence="3" id="KW-0813">Transport</keyword>
<evidence type="ECO:0000256" key="5">
    <source>
        <dbReference type="ARBA" id="ARBA00022692"/>
    </source>
</evidence>
<feature type="chain" id="PRO_5020033340" evidence="14">
    <location>
        <begin position="20"/>
        <end position="611"/>
    </location>
</feature>
<dbReference type="Pfam" id="PF00060">
    <property type="entry name" value="Lig_chan"/>
    <property type="match status" value="1"/>
</dbReference>
<evidence type="ECO:0000256" key="14">
    <source>
        <dbReference type="SAM" id="SignalP"/>
    </source>
</evidence>
<evidence type="ECO:0000313" key="16">
    <source>
        <dbReference type="EMBL" id="THK33004.1"/>
    </source>
</evidence>
<evidence type="ECO:0000256" key="13">
    <source>
        <dbReference type="SAM" id="Phobius"/>
    </source>
</evidence>
<dbReference type="InterPro" id="IPR019594">
    <property type="entry name" value="Glu/Gly-bd"/>
</dbReference>
<gene>
    <name evidence="16" type="primary">Ir109</name>
    <name evidence="16" type="ORF">DALL_DALL000189</name>
</gene>
<evidence type="ECO:0000256" key="11">
    <source>
        <dbReference type="ARBA" id="ARBA00023286"/>
    </source>
</evidence>
<evidence type="ECO:0000256" key="3">
    <source>
        <dbReference type="ARBA" id="ARBA00022448"/>
    </source>
</evidence>
<dbReference type="InterPro" id="IPR001320">
    <property type="entry name" value="Iontro_rcpt_C"/>
</dbReference>
<keyword evidence="17" id="KW-1185">Reference proteome</keyword>
<reference evidence="16" key="1">
    <citation type="submission" date="2019-02" db="EMBL/GenBank/DDBJ databases">
        <title>Genome of the parasitoid wasp Diachasma alloeum, an emerging model for ecological speciation and transitions to asexual reproduction.</title>
        <authorList>
            <person name="Robertson H.M."/>
            <person name="Walden K.K."/>
            <person name="Tvedte E.S."/>
            <person name="Hood G.R."/>
            <person name="Feder J.L."/>
            <person name="Forbes A.A."/>
            <person name="Logsdon J.M."/>
            <person name="Mcelroy K.E."/>
        </authorList>
    </citation>
    <scope>NUCLEOTIDE SEQUENCE [LARGE SCALE GENOMIC DNA]</scope>
    <source>
        <strain evidence="16">Michigan</strain>
    </source>
</reference>
<feature type="transmembrane region" description="Helical" evidence="13">
    <location>
        <begin position="336"/>
        <end position="354"/>
    </location>
</feature>
<sequence>MKNSVMLLLCFTGIRPIISTHTCNDVNCYGSLIAQVYNEYNTAGILVASTTTHLLFQTLIYWHEISTTLSDQGIPTVMVNFAEFTERMEFYRRHPNRPFVVIILHRPGDLYFFSQITKSLPMNYVLWLILFIGDADKDACNFCRDPHENLLNLKFNSEVLIMCCNSNIIEDWWSVTRNGTNKGQLGRWIEERNEIEWFAHKSIHRRRTSLEGRAFRISFVQDSSYIWIKDGHLQGFLADVLRELAKSMNFTISTATVEDTYGILDPGTSIWRGVVGQLQRQATDIGVDGFSRTSARRSVIDFTVPIITVDSRLYIKKPDGTNVQWNAYFQAFTRTLWAVIIAVILIMPVFLTLIKYNRRFNFFPLIVEHYLHVWGIYCQQGLPEFPDGMPLRILYVSIFISALVVSSAYSASLTSFLAVSQLPFNTMEQFIKDGTYGLTAVYGSEDYNTFKFSNDTVLRQMMSFMKPKGSLPKSYFEGFSQACKERVAFYTHYEITKGREMYVMPCEMVSFKTGSNQLSGIILPLQSEYRTFINHHLQRFKTNGVIRRIAQKYNRNDEPPKTVHTPVHLRGIVPILGILIFGFIIASIIFLVERSFYSFRNKLRRRQMRKI</sequence>
<feature type="transmembrane region" description="Helical" evidence="13">
    <location>
        <begin position="571"/>
        <end position="592"/>
    </location>
</feature>
<dbReference type="PANTHER" id="PTHR42643">
    <property type="entry name" value="IONOTROPIC RECEPTOR 20A-RELATED"/>
    <property type="match status" value="1"/>
</dbReference>
<feature type="transmembrane region" description="Helical" evidence="13">
    <location>
        <begin position="393"/>
        <end position="419"/>
    </location>
</feature>
<evidence type="ECO:0000256" key="1">
    <source>
        <dbReference type="ARBA" id="ARBA00004651"/>
    </source>
</evidence>
<dbReference type="SUPFAM" id="SSF53850">
    <property type="entry name" value="Periplasmic binding protein-like II"/>
    <property type="match status" value="1"/>
</dbReference>
<evidence type="ECO:0000256" key="8">
    <source>
        <dbReference type="ARBA" id="ARBA00023136"/>
    </source>
</evidence>
<keyword evidence="12" id="KW-0407">Ion channel</keyword>
<keyword evidence="10" id="KW-0325">Glycoprotein</keyword>
<keyword evidence="8 13" id="KW-0472">Membrane</keyword>
<keyword evidence="7" id="KW-0406">Ion transport</keyword>
<evidence type="ECO:0000259" key="15">
    <source>
        <dbReference type="SMART" id="SM00918"/>
    </source>
</evidence>
<feature type="signal peptide" evidence="14">
    <location>
        <begin position="1"/>
        <end position="19"/>
    </location>
</feature>
<accession>A0A4E0RQE6</accession>
<dbReference type="GO" id="GO:0005886">
    <property type="term" value="C:plasma membrane"/>
    <property type="evidence" value="ECO:0007669"/>
    <property type="project" value="UniProtKB-SubCell"/>
</dbReference>
<keyword evidence="5 13" id="KW-0812">Transmembrane</keyword>
<dbReference type="Gene3D" id="1.10.287.70">
    <property type="match status" value="1"/>
</dbReference>
<keyword evidence="9 16" id="KW-0675">Receptor</keyword>
<organism evidence="16 17">
    <name type="scientific">Diachasma alloeum</name>
    <dbReference type="NCBI Taxonomy" id="454923"/>
    <lineage>
        <taxon>Eukaryota</taxon>
        <taxon>Metazoa</taxon>
        <taxon>Ecdysozoa</taxon>
        <taxon>Arthropoda</taxon>
        <taxon>Hexapoda</taxon>
        <taxon>Insecta</taxon>
        <taxon>Pterygota</taxon>
        <taxon>Neoptera</taxon>
        <taxon>Endopterygota</taxon>
        <taxon>Hymenoptera</taxon>
        <taxon>Apocrita</taxon>
        <taxon>Ichneumonoidea</taxon>
        <taxon>Braconidae</taxon>
        <taxon>Opiinae</taxon>
        <taxon>Diachasma</taxon>
    </lineage>
</organism>
<dbReference type="AlphaFoldDB" id="A0A4E0RQE6"/>
<dbReference type="Proteomes" id="UP000297026">
    <property type="component" value="Unassembled WGS sequence"/>
</dbReference>
<dbReference type="GO" id="GO:0050906">
    <property type="term" value="P:detection of stimulus involved in sensory perception"/>
    <property type="evidence" value="ECO:0007669"/>
    <property type="project" value="UniProtKB-ARBA"/>
</dbReference>
<dbReference type="EMBL" id="ML158611">
    <property type="protein sequence ID" value="THK33004.1"/>
    <property type="molecule type" value="Genomic_DNA"/>
</dbReference>
<dbReference type="Gene3D" id="3.40.190.10">
    <property type="entry name" value="Periplasmic binding protein-like II"/>
    <property type="match status" value="2"/>
</dbReference>
<comment type="subcellular location">
    <subcellularLocation>
        <location evidence="1">Cell membrane</location>
        <topology evidence="1">Multi-pass membrane protein</topology>
    </subcellularLocation>
</comment>
<evidence type="ECO:0000256" key="6">
    <source>
        <dbReference type="ARBA" id="ARBA00022989"/>
    </source>
</evidence>
<keyword evidence="6 13" id="KW-1133">Transmembrane helix</keyword>
<protein>
    <submittedName>
        <fullName evidence="16">Ionotropic receptor 109</fullName>
    </submittedName>
</protein>
<feature type="domain" description="Ionotropic glutamate receptor L-glutamate and glycine-binding" evidence="15">
    <location>
        <begin position="224"/>
        <end position="280"/>
    </location>
</feature>
<dbReference type="SMART" id="SM00918">
    <property type="entry name" value="Lig_chan-Glu_bd"/>
    <property type="match status" value="1"/>
</dbReference>
<evidence type="ECO:0000256" key="4">
    <source>
        <dbReference type="ARBA" id="ARBA00022475"/>
    </source>
</evidence>
<keyword evidence="11" id="KW-1071">Ligand-gated ion channel</keyword>
<dbReference type="Pfam" id="PF10613">
    <property type="entry name" value="Lig_chan-Glu_bd"/>
    <property type="match status" value="1"/>
</dbReference>
<comment type="similarity">
    <text evidence="2">Belongs to the glutamate-gated ion channel (TC 1.A.10.1) family.</text>
</comment>
<name>A0A4E0RQE6_9HYME</name>
<evidence type="ECO:0000256" key="2">
    <source>
        <dbReference type="ARBA" id="ARBA00008685"/>
    </source>
</evidence>
<evidence type="ECO:0000313" key="17">
    <source>
        <dbReference type="Proteomes" id="UP000297026"/>
    </source>
</evidence>